<feature type="region of interest" description="Disordered" evidence="5">
    <location>
        <begin position="310"/>
        <end position="344"/>
    </location>
</feature>
<dbReference type="AlphaFoldDB" id="A0A7S0VL66"/>
<evidence type="ECO:0000256" key="3">
    <source>
        <dbReference type="ARBA" id="ARBA00022989"/>
    </source>
</evidence>
<feature type="transmembrane region" description="Helical" evidence="6">
    <location>
        <begin position="83"/>
        <end position="100"/>
    </location>
</feature>
<gene>
    <name evidence="7" type="ORF">HTEP1355_LOCUS4506</name>
</gene>
<proteinExistence type="predicted"/>
<sequence length="344" mass="36109">MVAEPERAEQAGMMRGLTVVVAYGVTSFAITMVNKVVMSSYGFSFEMTLLLCQLLVGTSMMMLFAKLGLLSLPPLDPKRMRQCVPLTLCFFVYVLSGLGSLRSLSVPTWAALRRLTCLFILVLDHREGKPAPARIWASVGLMLVGALVAAHSDIEGTAAGYAQVLVNCVASAQYLREVGRVKRAAGLTELGVLLYTNVLCIPVATACIFAAGEHVKLARFEPSGSAFWPWLGASATLAGLLNYLVFLSATVNSPLTTSVAGQVKNVAGSLGGYFLLPSAALRDPAHLGGILLGLCASMWYASLKYRGVGKPAPQQQGGKGGSDHALPGGSGTVPKGSGTRLKGS</sequence>
<evidence type="ECO:0000256" key="5">
    <source>
        <dbReference type="SAM" id="MobiDB-lite"/>
    </source>
</evidence>
<evidence type="ECO:0000313" key="7">
    <source>
        <dbReference type="EMBL" id="CAD8786549.1"/>
    </source>
</evidence>
<evidence type="ECO:0000256" key="2">
    <source>
        <dbReference type="ARBA" id="ARBA00022692"/>
    </source>
</evidence>
<evidence type="ECO:0000256" key="6">
    <source>
        <dbReference type="SAM" id="Phobius"/>
    </source>
</evidence>
<accession>A0A7S0VL66</accession>
<dbReference type="GO" id="GO:0016020">
    <property type="term" value="C:membrane"/>
    <property type="evidence" value="ECO:0007669"/>
    <property type="project" value="UniProtKB-SubCell"/>
</dbReference>
<dbReference type="EMBL" id="HBFN01007782">
    <property type="protein sequence ID" value="CAD8786549.1"/>
    <property type="molecule type" value="Transcribed_RNA"/>
</dbReference>
<feature type="transmembrane region" description="Helical" evidence="6">
    <location>
        <begin position="12"/>
        <end position="33"/>
    </location>
</feature>
<keyword evidence="4 6" id="KW-0472">Membrane</keyword>
<protein>
    <recommendedName>
        <fullName evidence="8">Sugar phosphate transporter domain-containing protein</fullName>
    </recommendedName>
</protein>
<feature type="transmembrane region" description="Helical" evidence="6">
    <location>
        <begin position="45"/>
        <end position="71"/>
    </location>
</feature>
<keyword evidence="2 6" id="KW-0812">Transmembrane</keyword>
<evidence type="ECO:0000256" key="1">
    <source>
        <dbReference type="ARBA" id="ARBA00004141"/>
    </source>
</evidence>
<name>A0A7S0VL66_9CRYP</name>
<feature type="transmembrane region" description="Helical" evidence="6">
    <location>
        <begin position="187"/>
        <end position="211"/>
    </location>
</feature>
<evidence type="ECO:0000256" key="4">
    <source>
        <dbReference type="ARBA" id="ARBA00023136"/>
    </source>
</evidence>
<dbReference type="InterPro" id="IPR050186">
    <property type="entry name" value="TPT_transporter"/>
</dbReference>
<comment type="subcellular location">
    <subcellularLocation>
        <location evidence="1">Membrane</location>
        <topology evidence="1">Multi-pass membrane protein</topology>
    </subcellularLocation>
</comment>
<reference evidence="7" key="1">
    <citation type="submission" date="2021-01" db="EMBL/GenBank/DDBJ databases">
        <authorList>
            <person name="Corre E."/>
            <person name="Pelletier E."/>
            <person name="Niang G."/>
            <person name="Scheremetjew M."/>
            <person name="Finn R."/>
            <person name="Kale V."/>
            <person name="Holt S."/>
            <person name="Cochrane G."/>
            <person name="Meng A."/>
            <person name="Brown T."/>
            <person name="Cohen L."/>
        </authorList>
    </citation>
    <scope>NUCLEOTIDE SEQUENCE</scope>
    <source>
        <strain evidence="7">CCMP443</strain>
    </source>
</reference>
<dbReference type="PANTHER" id="PTHR11132">
    <property type="entry name" value="SOLUTE CARRIER FAMILY 35"/>
    <property type="match status" value="1"/>
</dbReference>
<organism evidence="7">
    <name type="scientific">Hemiselmis tepida</name>
    <dbReference type="NCBI Taxonomy" id="464990"/>
    <lineage>
        <taxon>Eukaryota</taxon>
        <taxon>Cryptophyceae</taxon>
        <taxon>Cryptomonadales</taxon>
        <taxon>Hemiselmidaceae</taxon>
        <taxon>Hemiselmis</taxon>
    </lineage>
</organism>
<keyword evidence="3 6" id="KW-1133">Transmembrane helix</keyword>
<feature type="transmembrane region" description="Helical" evidence="6">
    <location>
        <begin position="231"/>
        <end position="251"/>
    </location>
</feature>
<evidence type="ECO:0008006" key="8">
    <source>
        <dbReference type="Google" id="ProtNLM"/>
    </source>
</evidence>